<dbReference type="Proteomes" id="UP001189429">
    <property type="component" value="Unassembled WGS sequence"/>
</dbReference>
<evidence type="ECO:0000256" key="1">
    <source>
        <dbReference type="SAM" id="MobiDB-lite"/>
    </source>
</evidence>
<evidence type="ECO:0000313" key="3">
    <source>
        <dbReference type="Proteomes" id="UP001189429"/>
    </source>
</evidence>
<gene>
    <name evidence="2" type="ORF">PCOR1329_LOCUS22223</name>
</gene>
<dbReference type="EMBL" id="CAUYUJ010007397">
    <property type="protein sequence ID" value="CAK0820607.1"/>
    <property type="molecule type" value="Genomic_DNA"/>
</dbReference>
<accession>A0ABN9RUE8</accession>
<feature type="non-terminal residue" evidence="2">
    <location>
        <position position="203"/>
    </location>
</feature>
<sequence length="203" mass="22806">QMEQRLGQIRNEISEQNSKISNVQSEIAELRQCPERSAQKPPVPRKLFLLAANIDATDVDIEGDPIAKRFPLRLKGVDGYASRRVNQTLGAMRALGPNPGLMQFTAKTTTNADASLYVSRDKNPFQIQREISLKLLRSAVEHEYPSRPFYSDKQKGELSFSWKAFARITPRTGLGEAPQIEWAKNHIDSLGLDKAKLSEITTK</sequence>
<protein>
    <submittedName>
        <fullName evidence="2">Uncharacterized protein</fullName>
    </submittedName>
</protein>
<name>A0ABN9RUE8_9DINO</name>
<feature type="non-terminal residue" evidence="2">
    <location>
        <position position="1"/>
    </location>
</feature>
<evidence type="ECO:0000313" key="2">
    <source>
        <dbReference type="EMBL" id="CAK0820607.1"/>
    </source>
</evidence>
<organism evidence="2 3">
    <name type="scientific">Prorocentrum cordatum</name>
    <dbReference type="NCBI Taxonomy" id="2364126"/>
    <lineage>
        <taxon>Eukaryota</taxon>
        <taxon>Sar</taxon>
        <taxon>Alveolata</taxon>
        <taxon>Dinophyceae</taxon>
        <taxon>Prorocentrales</taxon>
        <taxon>Prorocentraceae</taxon>
        <taxon>Prorocentrum</taxon>
    </lineage>
</organism>
<keyword evidence="3" id="KW-1185">Reference proteome</keyword>
<comment type="caution">
    <text evidence="2">The sequence shown here is derived from an EMBL/GenBank/DDBJ whole genome shotgun (WGS) entry which is preliminary data.</text>
</comment>
<proteinExistence type="predicted"/>
<reference evidence="2" key="1">
    <citation type="submission" date="2023-10" db="EMBL/GenBank/DDBJ databases">
        <authorList>
            <person name="Chen Y."/>
            <person name="Shah S."/>
            <person name="Dougan E. K."/>
            <person name="Thang M."/>
            <person name="Chan C."/>
        </authorList>
    </citation>
    <scope>NUCLEOTIDE SEQUENCE [LARGE SCALE GENOMIC DNA]</scope>
</reference>
<feature type="region of interest" description="Disordered" evidence="1">
    <location>
        <begin position="1"/>
        <end position="21"/>
    </location>
</feature>